<dbReference type="PATRIC" id="fig|1423769.4.peg.138"/>
<name>A0A0R1QVB3_9LACO</name>
<evidence type="ECO:0000256" key="5">
    <source>
        <dbReference type="ARBA" id="ARBA00023136"/>
    </source>
</evidence>
<keyword evidence="2" id="KW-0813">Transport</keyword>
<feature type="transmembrane region" description="Helical" evidence="6">
    <location>
        <begin position="98"/>
        <end position="120"/>
    </location>
</feature>
<feature type="transmembrane region" description="Helical" evidence="6">
    <location>
        <begin position="132"/>
        <end position="154"/>
    </location>
</feature>
<feature type="transmembrane region" description="Helical" evidence="6">
    <location>
        <begin position="44"/>
        <end position="63"/>
    </location>
</feature>
<dbReference type="RefSeq" id="WP_225436184.1">
    <property type="nucleotide sequence ID" value="NZ_AZEU01000086.1"/>
</dbReference>
<feature type="transmembrane region" description="Helical" evidence="6">
    <location>
        <begin position="75"/>
        <end position="92"/>
    </location>
</feature>
<dbReference type="Pfam" id="PF07690">
    <property type="entry name" value="MFS_1"/>
    <property type="match status" value="1"/>
</dbReference>
<dbReference type="PANTHER" id="PTHR23523:SF2">
    <property type="entry name" value="2-NITROIMIDAZOLE TRANSPORTER"/>
    <property type="match status" value="1"/>
</dbReference>
<accession>A0A0R1QVB3</accession>
<proteinExistence type="predicted"/>
<keyword evidence="9" id="KW-1185">Reference proteome</keyword>
<comment type="subcellular location">
    <subcellularLocation>
        <location evidence="1">Cell membrane</location>
        <topology evidence="1">Multi-pass membrane protein</topology>
    </subcellularLocation>
</comment>
<evidence type="ECO:0000256" key="1">
    <source>
        <dbReference type="ARBA" id="ARBA00004651"/>
    </source>
</evidence>
<keyword evidence="5 6" id="KW-0472">Membrane</keyword>
<feature type="transmembrane region" description="Helical" evidence="6">
    <location>
        <begin position="166"/>
        <end position="184"/>
    </location>
</feature>
<keyword evidence="3 6" id="KW-0812">Transmembrane</keyword>
<dbReference type="InterPro" id="IPR020846">
    <property type="entry name" value="MFS_dom"/>
</dbReference>
<dbReference type="GO" id="GO:0005886">
    <property type="term" value="C:plasma membrane"/>
    <property type="evidence" value="ECO:0007669"/>
    <property type="project" value="UniProtKB-SubCell"/>
</dbReference>
<reference evidence="8 9" key="1">
    <citation type="journal article" date="2015" name="Genome Announc.">
        <title>Expanding the biotechnology potential of lactobacilli through comparative genomics of 213 strains and associated genera.</title>
        <authorList>
            <person name="Sun Z."/>
            <person name="Harris H.M."/>
            <person name="McCann A."/>
            <person name="Guo C."/>
            <person name="Argimon S."/>
            <person name="Zhang W."/>
            <person name="Yang X."/>
            <person name="Jeffery I.B."/>
            <person name="Cooney J.C."/>
            <person name="Kagawa T.F."/>
            <person name="Liu W."/>
            <person name="Song Y."/>
            <person name="Salvetti E."/>
            <person name="Wrobel A."/>
            <person name="Rasinkangas P."/>
            <person name="Parkhill J."/>
            <person name="Rea M.C."/>
            <person name="O'Sullivan O."/>
            <person name="Ritari J."/>
            <person name="Douillard F.P."/>
            <person name="Paul Ross R."/>
            <person name="Yang R."/>
            <person name="Briner A.E."/>
            <person name="Felis G.E."/>
            <person name="de Vos W.M."/>
            <person name="Barrangou R."/>
            <person name="Klaenhammer T.R."/>
            <person name="Caufield P.W."/>
            <person name="Cui Y."/>
            <person name="Zhang H."/>
            <person name="O'Toole P.W."/>
        </authorList>
    </citation>
    <scope>NUCLEOTIDE SEQUENCE [LARGE SCALE GENOMIC DNA]</scope>
    <source>
        <strain evidence="8 9">DSM 13343</strain>
    </source>
</reference>
<dbReference type="InterPro" id="IPR011701">
    <property type="entry name" value="MFS"/>
</dbReference>
<dbReference type="InterPro" id="IPR052524">
    <property type="entry name" value="MFS_Cyanate_Porter"/>
</dbReference>
<gene>
    <name evidence="8" type="ORF">FD01_GL000123</name>
</gene>
<protein>
    <submittedName>
        <fullName evidence="8">Cyanate permease</fullName>
    </submittedName>
</protein>
<evidence type="ECO:0000256" key="3">
    <source>
        <dbReference type="ARBA" id="ARBA00022692"/>
    </source>
</evidence>
<keyword evidence="4 6" id="KW-1133">Transmembrane helix</keyword>
<dbReference type="AlphaFoldDB" id="A0A0R1QVB3"/>
<evidence type="ECO:0000256" key="6">
    <source>
        <dbReference type="SAM" id="Phobius"/>
    </source>
</evidence>
<evidence type="ECO:0000256" key="2">
    <source>
        <dbReference type="ARBA" id="ARBA00022448"/>
    </source>
</evidence>
<evidence type="ECO:0000313" key="9">
    <source>
        <dbReference type="Proteomes" id="UP000051790"/>
    </source>
</evidence>
<dbReference type="Proteomes" id="UP000051790">
    <property type="component" value="Unassembled WGS sequence"/>
</dbReference>
<dbReference type="GO" id="GO:0022857">
    <property type="term" value="F:transmembrane transporter activity"/>
    <property type="evidence" value="ECO:0007669"/>
    <property type="project" value="InterPro"/>
</dbReference>
<feature type="transmembrane region" description="Helical" evidence="6">
    <location>
        <begin position="7"/>
        <end position="24"/>
    </location>
</feature>
<dbReference type="SUPFAM" id="SSF103473">
    <property type="entry name" value="MFS general substrate transporter"/>
    <property type="match status" value="1"/>
</dbReference>
<organism evidence="8 9">
    <name type="scientific">Lacticaseibacillus manihotivorans DSM 13343 = JCM 12514</name>
    <dbReference type="NCBI Taxonomy" id="1423769"/>
    <lineage>
        <taxon>Bacteria</taxon>
        <taxon>Bacillati</taxon>
        <taxon>Bacillota</taxon>
        <taxon>Bacilli</taxon>
        <taxon>Lactobacillales</taxon>
        <taxon>Lactobacillaceae</taxon>
        <taxon>Lacticaseibacillus</taxon>
    </lineage>
</organism>
<sequence length="199" mass="20740">MKKQHVWLMVLGVFLIGANLRLPITMMPPLLNTLSASGILPKSLAGFVTSIPLAMFAIMSPVIGKLGAKYGPGRVLTFAASALVLGAGLRLIPNAWGLLIGTAFAGLGITGGNVLLPALIKSEFPHRIAVMTTMYTTAMGLVASVGTGTSGLLAKQVGPTTTMATFGAVSVIALVVWLGCYHNCKVIKPLTRRKVRKSA</sequence>
<dbReference type="PANTHER" id="PTHR23523">
    <property type="match status" value="1"/>
</dbReference>
<evidence type="ECO:0000256" key="4">
    <source>
        <dbReference type="ARBA" id="ARBA00022989"/>
    </source>
</evidence>
<evidence type="ECO:0000313" key="8">
    <source>
        <dbReference type="EMBL" id="KRL48236.1"/>
    </source>
</evidence>
<dbReference type="EMBL" id="AZEU01000086">
    <property type="protein sequence ID" value="KRL48236.1"/>
    <property type="molecule type" value="Genomic_DNA"/>
</dbReference>
<feature type="domain" description="Major facilitator superfamily (MFS) profile" evidence="7">
    <location>
        <begin position="5"/>
        <end position="199"/>
    </location>
</feature>
<dbReference type="InterPro" id="IPR036259">
    <property type="entry name" value="MFS_trans_sf"/>
</dbReference>
<dbReference type="Gene3D" id="1.20.1250.20">
    <property type="entry name" value="MFS general substrate transporter like domains"/>
    <property type="match status" value="1"/>
</dbReference>
<comment type="caution">
    <text evidence="8">The sequence shown here is derived from an EMBL/GenBank/DDBJ whole genome shotgun (WGS) entry which is preliminary data.</text>
</comment>
<dbReference type="PROSITE" id="PS50850">
    <property type="entry name" value="MFS"/>
    <property type="match status" value="1"/>
</dbReference>
<evidence type="ECO:0000259" key="7">
    <source>
        <dbReference type="PROSITE" id="PS50850"/>
    </source>
</evidence>